<dbReference type="InterPro" id="IPR018604">
    <property type="entry name" value="YycI-like"/>
</dbReference>
<evidence type="ECO:0000313" key="4">
    <source>
        <dbReference type="Proteomes" id="UP000678228"/>
    </source>
</evidence>
<protein>
    <submittedName>
        <fullName evidence="3">Two-component system regulatory protein YycI</fullName>
    </submittedName>
</protein>
<gene>
    <name evidence="3" type="ORF">J7W16_16020</name>
</gene>
<evidence type="ECO:0000313" key="3">
    <source>
        <dbReference type="EMBL" id="MBP3952628.1"/>
    </source>
</evidence>
<evidence type="ECO:0000259" key="2">
    <source>
        <dbReference type="Pfam" id="PF09648"/>
    </source>
</evidence>
<comment type="caution">
    <text evidence="3">The sequence shown here is derived from an EMBL/GenBank/DDBJ whole genome shotgun (WGS) entry which is preliminary data.</text>
</comment>
<dbReference type="RefSeq" id="WP_210598487.1">
    <property type="nucleotide sequence ID" value="NZ_JAGKSQ010000007.1"/>
</dbReference>
<dbReference type="GO" id="GO:0016020">
    <property type="term" value="C:membrane"/>
    <property type="evidence" value="ECO:0007669"/>
    <property type="project" value="InterPro"/>
</dbReference>
<proteinExistence type="predicted"/>
<dbReference type="AlphaFoldDB" id="A0A940WVT8"/>
<evidence type="ECO:0000256" key="1">
    <source>
        <dbReference type="SAM" id="Phobius"/>
    </source>
</evidence>
<dbReference type="Pfam" id="PF09648">
    <property type="entry name" value="YycI"/>
    <property type="match status" value="1"/>
</dbReference>
<name>A0A940WVT8_9BACI</name>
<keyword evidence="1" id="KW-1133">Transmembrane helix</keyword>
<feature type="transmembrane region" description="Helical" evidence="1">
    <location>
        <begin position="9"/>
        <end position="26"/>
    </location>
</feature>
<reference evidence="3" key="1">
    <citation type="submission" date="2021-03" db="EMBL/GenBank/DDBJ databases">
        <title>Bacillus suaedae sp. nov., isolated from Suaeda aralocaspica.</title>
        <authorList>
            <person name="Lei R.F.R."/>
        </authorList>
    </citation>
    <scope>NUCLEOTIDE SEQUENCE</scope>
    <source>
        <strain evidence="3">YZJH907-2</strain>
    </source>
</reference>
<keyword evidence="1" id="KW-0812">Transmembrane</keyword>
<dbReference type="Proteomes" id="UP000678228">
    <property type="component" value="Unassembled WGS sequence"/>
</dbReference>
<keyword evidence="4" id="KW-1185">Reference proteome</keyword>
<dbReference type="EMBL" id="JAGKSQ010000007">
    <property type="protein sequence ID" value="MBP3952628.1"/>
    <property type="molecule type" value="Genomic_DNA"/>
</dbReference>
<organism evidence="3 4">
    <name type="scientific">Halalkalibacter suaedae</name>
    <dbReference type="NCBI Taxonomy" id="2822140"/>
    <lineage>
        <taxon>Bacteria</taxon>
        <taxon>Bacillati</taxon>
        <taxon>Bacillota</taxon>
        <taxon>Bacilli</taxon>
        <taxon>Bacillales</taxon>
        <taxon>Bacillaceae</taxon>
        <taxon>Halalkalibacter</taxon>
    </lineage>
</organism>
<dbReference type="Gene3D" id="2.40.128.690">
    <property type="entry name" value="YycH protein, domain 3-like"/>
    <property type="match status" value="1"/>
</dbReference>
<accession>A0A940WVT8</accession>
<keyword evidence="1" id="KW-0472">Membrane</keyword>
<feature type="domain" description="Regulatory protein YycH-like" evidence="2">
    <location>
        <begin position="32"/>
        <end position="247"/>
    </location>
</feature>
<sequence>MDWNRTKTIFIVTFLLLNLFLTWQLVETNNANQMNLITEATIQEKLKENNVNIEVELKEVEISSPLIVGKSVVFEQDNLILANQQIDIVEERTIFSVLEKPFPLTNDQLDIDLQQFLTGYVYKGGDYRYDSYDPLTKKMTLYQSYEGKMAYTLEEGPLTLQLDDELQIISYEQRYFEFEEQPGKEPELLSSLKAIEKLWNDQLIGMNQTITDVQFGYYNFFSPAGDVQVFAPMWRVTVGEEVYLVHAINSSVQKLSDS</sequence>